<dbReference type="PANTHER" id="PTHR28181">
    <property type="entry name" value="UPF0655 PROTEIN YCR015C"/>
    <property type="match status" value="1"/>
</dbReference>
<dbReference type="EMBL" id="FRAR01000011">
    <property type="protein sequence ID" value="SHK34196.1"/>
    <property type="molecule type" value="Genomic_DNA"/>
</dbReference>
<evidence type="ECO:0000313" key="6">
    <source>
        <dbReference type="Proteomes" id="UP000183997"/>
    </source>
</evidence>
<dbReference type="Pfam" id="PF06888">
    <property type="entry name" value="Put_Phosphatase"/>
    <property type="match status" value="1"/>
</dbReference>
<evidence type="ECO:0000256" key="1">
    <source>
        <dbReference type="ARBA" id="ARBA00001946"/>
    </source>
</evidence>
<comment type="cofactor">
    <cofactor evidence="1">
        <name>Mg(2+)</name>
        <dbReference type="ChEBI" id="CHEBI:18420"/>
    </cofactor>
</comment>
<gene>
    <name evidence="5" type="ORF">SAMN02745123_01547</name>
</gene>
<name>A0A1M6RP02_9FIRM</name>
<evidence type="ECO:0000256" key="4">
    <source>
        <dbReference type="ARBA" id="ARBA00022842"/>
    </source>
</evidence>
<keyword evidence="4" id="KW-0460">Magnesium</keyword>
<dbReference type="InterPro" id="IPR050849">
    <property type="entry name" value="HAD-like_hydrolase_phosphatase"/>
</dbReference>
<proteinExistence type="predicted"/>
<evidence type="ECO:0000256" key="3">
    <source>
        <dbReference type="ARBA" id="ARBA00022801"/>
    </source>
</evidence>
<reference evidence="6" key="1">
    <citation type="submission" date="2016-11" db="EMBL/GenBank/DDBJ databases">
        <authorList>
            <person name="Varghese N."/>
            <person name="Submissions S."/>
        </authorList>
    </citation>
    <scope>NUCLEOTIDE SEQUENCE [LARGE SCALE GENOMIC DNA]</scope>
    <source>
        <strain evidence="6">DSM 10349</strain>
    </source>
</reference>
<dbReference type="InterPro" id="IPR016965">
    <property type="entry name" value="Pase_PHOSPHO-typ"/>
</dbReference>
<dbReference type="Gene3D" id="3.90.1470.20">
    <property type="match status" value="1"/>
</dbReference>
<dbReference type="InterPro" id="IPR023214">
    <property type="entry name" value="HAD_sf"/>
</dbReference>
<evidence type="ECO:0000256" key="2">
    <source>
        <dbReference type="ARBA" id="ARBA00022723"/>
    </source>
</evidence>
<dbReference type="Proteomes" id="UP000183997">
    <property type="component" value="Unassembled WGS sequence"/>
</dbReference>
<dbReference type="PANTHER" id="PTHR28181:SF2">
    <property type="entry name" value="PHOSPHORIC MONOESTER HYDROLASE"/>
    <property type="match status" value="1"/>
</dbReference>
<dbReference type="NCBIfam" id="TIGR01488">
    <property type="entry name" value="HAD-SF-IB"/>
    <property type="match status" value="1"/>
</dbReference>
<dbReference type="SUPFAM" id="SSF56784">
    <property type="entry name" value="HAD-like"/>
    <property type="match status" value="1"/>
</dbReference>
<keyword evidence="6" id="KW-1185">Reference proteome</keyword>
<protein>
    <submittedName>
        <fullName evidence="5">Haloacid Dehalogenase superfamily, subfamily IB, phosphoserine phosphatase-like/2,3-diketo-5-methylthio-1-phosphopentane phosphatase</fullName>
    </submittedName>
</protein>
<dbReference type="InterPro" id="IPR006384">
    <property type="entry name" value="HAD_hydro_PyrdxlP_Pase-like"/>
</dbReference>
<keyword evidence="3" id="KW-0378">Hydrolase</keyword>
<evidence type="ECO:0000313" key="5">
    <source>
        <dbReference type="EMBL" id="SHK34196.1"/>
    </source>
</evidence>
<dbReference type="GO" id="GO:0016791">
    <property type="term" value="F:phosphatase activity"/>
    <property type="evidence" value="ECO:0007669"/>
    <property type="project" value="InterPro"/>
</dbReference>
<sequence>MVVTAVKGKDLYSGKLETWEAGGMSMQYAFFVDFDGTITLEDTCDMLLMRYGNSRLWGINEQWENKEISTRECITNCLAEMRLTPEAIHQVVREAAIDPHFKSFLAMTQEQGYPVYIVSDGYAQIIQGVLARECLQVPYYANELHYDDHYTVSFPHFAKECGRCGTCKTSLIKQLAKPGVHRVYLGDGTSDFCAAAGCDTIFARGKLAQYCRAQQIPYRDFQSFQEVLLWWETVTKG</sequence>
<dbReference type="NCBIfam" id="TIGR01489">
    <property type="entry name" value="DKMTPPase-SF"/>
    <property type="match status" value="1"/>
</dbReference>
<accession>A0A1M6RP02</accession>
<keyword evidence="2" id="KW-0479">Metal-binding</keyword>
<dbReference type="InterPro" id="IPR036412">
    <property type="entry name" value="HAD-like_sf"/>
</dbReference>
<dbReference type="AlphaFoldDB" id="A0A1M6RP02"/>
<dbReference type="STRING" id="1121421.SAMN02745123_01547"/>
<organism evidence="5 6">
    <name type="scientific">Desulforamulus aeronauticus DSM 10349</name>
    <dbReference type="NCBI Taxonomy" id="1121421"/>
    <lineage>
        <taxon>Bacteria</taxon>
        <taxon>Bacillati</taxon>
        <taxon>Bacillota</taxon>
        <taxon>Clostridia</taxon>
        <taxon>Eubacteriales</taxon>
        <taxon>Peptococcaceae</taxon>
        <taxon>Desulforamulus</taxon>
    </lineage>
</organism>
<dbReference type="Gene3D" id="3.40.50.1000">
    <property type="entry name" value="HAD superfamily/HAD-like"/>
    <property type="match status" value="1"/>
</dbReference>